<comment type="caution">
    <text evidence="2">The sequence shown here is derived from an EMBL/GenBank/DDBJ whole genome shotgun (WGS) entry which is preliminary data.</text>
</comment>
<dbReference type="AlphaFoldDB" id="A0A4Q1CI88"/>
<dbReference type="OrthoDB" id="9786191at2"/>
<gene>
    <name evidence="2" type="ORF">ESA94_12325</name>
</gene>
<dbReference type="Proteomes" id="UP000290204">
    <property type="component" value="Unassembled WGS sequence"/>
</dbReference>
<keyword evidence="3" id="KW-1185">Reference proteome</keyword>
<evidence type="ECO:0000313" key="3">
    <source>
        <dbReference type="Proteomes" id="UP000290204"/>
    </source>
</evidence>
<evidence type="ECO:0008006" key="4">
    <source>
        <dbReference type="Google" id="ProtNLM"/>
    </source>
</evidence>
<feature type="signal peptide" evidence="1">
    <location>
        <begin position="1"/>
        <end position="18"/>
    </location>
</feature>
<dbReference type="RefSeq" id="WP_129131209.1">
    <property type="nucleotide sequence ID" value="NZ_SDHW01000003.1"/>
</dbReference>
<feature type="chain" id="PRO_5020563384" description="Cytochrome c domain-containing protein" evidence="1">
    <location>
        <begin position="19"/>
        <end position="126"/>
    </location>
</feature>
<evidence type="ECO:0000313" key="2">
    <source>
        <dbReference type="EMBL" id="RXK59835.1"/>
    </source>
</evidence>
<proteinExistence type="predicted"/>
<protein>
    <recommendedName>
        <fullName evidence="4">Cytochrome c domain-containing protein</fullName>
    </recommendedName>
</protein>
<reference evidence="2 3" key="1">
    <citation type="submission" date="2019-01" db="EMBL/GenBank/DDBJ databases">
        <title>Lacibacter sp. strain TTM-7.</title>
        <authorList>
            <person name="Chen W.-M."/>
        </authorList>
    </citation>
    <scope>NUCLEOTIDE SEQUENCE [LARGE SCALE GENOMIC DNA]</scope>
    <source>
        <strain evidence="2 3">TTM-7</strain>
    </source>
</reference>
<organism evidence="2 3">
    <name type="scientific">Lacibacter luteus</name>
    <dbReference type="NCBI Taxonomy" id="2508719"/>
    <lineage>
        <taxon>Bacteria</taxon>
        <taxon>Pseudomonadati</taxon>
        <taxon>Bacteroidota</taxon>
        <taxon>Chitinophagia</taxon>
        <taxon>Chitinophagales</taxon>
        <taxon>Chitinophagaceae</taxon>
        <taxon>Lacibacter</taxon>
    </lineage>
</organism>
<name>A0A4Q1CI88_9BACT</name>
<accession>A0A4Q1CI88</accession>
<sequence length="126" mass="12473">MKALVIICSICAIVFYSACKKSSSGTGGNNNGGSGTTFTPNCTGAAIQFSADVAPIISSSCATNSGCHAAGSTQGPGGLTTYAQINAVKVQIRAAIISGAMPKNGTLTAAQKNSIICWIDAGAPNN</sequence>
<dbReference type="EMBL" id="SDHW01000003">
    <property type="protein sequence ID" value="RXK59835.1"/>
    <property type="molecule type" value="Genomic_DNA"/>
</dbReference>
<keyword evidence="1" id="KW-0732">Signal</keyword>
<evidence type="ECO:0000256" key="1">
    <source>
        <dbReference type="SAM" id="SignalP"/>
    </source>
</evidence>